<dbReference type="PANTHER" id="PTHR34732:SF5">
    <property type="entry name" value="ROD PROTEIN, PUTATIVE-RELATED"/>
    <property type="match status" value="1"/>
</dbReference>
<gene>
    <name evidence="5" type="ORF">TM35_000231670</name>
</gene>
<dbReference type="PRINTS" id="PR00452">
    <property type="entry name" value="SH3DOMAIN"/>
</dbReference>
<dbReference type="GO" id="GO:0005516">
    <property type="term" value="F:calmodulin binding"/>
    <property type="evidence" value="ECO:0007669"/>
    <property type="project" value="InterPro"/>
</dbReference>
<reference evidence="5 6" key="1">
    <citation type="submission" date="2017-03" db="EMBL/GenBank/DDBJ databases">
        <title>An alternative strategy for trypanosome survival in the mammalian bloodstream revealed through genome and transcriptome analysis of the ubiquitous bovine parasite Trypanosoma (Megatrypanum) theileri.</title>
        <authorList>
            <person name="Kelly S."/>
            <person name="Ivens A."/>
            <person name="Mott A."/>
            <person name="O'Neill E."/>
            <person name="Emms D."/>
            <person name="Macleod O."/>
            <person name="Voorheis P."/>
            <person name="Matthews J."/>
            <person name="Matthews K."/>
            <person name="Carrington M."/>
        </authorList>
    </citation>
    <scope>NUCLEOTIDE SEQUENCE [LARGE SCALE GENOMIC DNA]</scope>
    <source>
        <strain evidence="5">Edinburgh</strain>
    </source>
</reference>
<dbReference type="Pfam" id="PF00018">
    <property type="entry name" value="SH3_1"/>
    <property type="match status" value="1"/>
</dbReference>
<keyword evidence="5" id="KW-0969">Cilium</keyword>
<dbReference type="InterPro" id="IPR036028">
    <property type="entry name" value="SH3-like_dom_sf"/>
</dbReference>
<dbReference type="InterPro" id="IPR007824">
    <property type="entry name" value="Flagellar_rod"/>
</dbReference>
<dbReference type="InterPro" id="IPR053120">
    <property type="entry name" value="PFR_Component"/>
</dbReference>
<dbReference type="AlphaFoldDB" id="A0A1X0NR57"/>
<keyword evidence="6" id="KW-1185">Reference proteome</keyword>
<keyword evidence="3" id="KW-0175">Coiled coil</keyword>
<organism evidence="5 6">
    <name type="scientific">Trypanosoma theileri</name>
    <dbReference type="NCBI Taxonomy" id="67003"/>
    <lineage>
        <taxon>Eukaryota</taxon>
        <taxon>Discoba</taxon>
        <taxon>Euglenozoa</taxon>
        <taxon>Kinetoplastea</taxon>
        <taxon>Metakinetoplastina</taxon>
        <taxon>Trypanosomatida</taxon>
        <taxon>Trypanosomatidae</taxon>
        <taxon>Trypanosoma</taxon>
    </lineage>
</organism>
<comment type="caution">
    <text evidence="5">The sequence shown here is derived from an EMBL/GenBank/DDBJ whole genome shotgun (WGS) entry which is preliminary data.</text>
</comment>
<dbReference type="Gene3D" id="2.30.30.40">
    <property type="entry name" value="SH3 Domains"/>
    <property type="match status" value="1"/>
</dbReference>
<dbReference type="PROSITE" id="PS50002">
    <property type="entry name" value="SH3"/>
    <property type="match status" value="1"/>
</dbReference>
<feature type="coiled-coil region" evidence="3">
    <location>
        <begin position="259"/>
        <end position="286"/>
    </location>
</feature>
<protein>
    <submittedName>
        <fullName evidence="5">Putative paraflagellar rod protein</fullName>
    </submittedName>
</protein>
<proteinExistence type="predicted"/>
<evidence type="ECO:0000313" key="5">
    <source>
        <dbReference type="EMBL" id="ORC87196.1"/>
    </source>
</evidence>
<feature type="coiled-coil region" evidence="3">
    <location>
        <begin position="440"/>
        <end position="467"/>
    </location>
</feature>
<evidence type="ECO:0000256" key="1">
    <source>
        <dbReference type="ARBA" id="ARBA00022443"/>
    </source>
</evidence>
<evidence type="ECO:0000259" key="4">
    <source>
        <dbReference type="PROSITE" id="PS50002"/>
    </source>
</evidence>
<keyword evidence="5" id="KW-0282">Flagellum</keyword>
<keyword evidence="1 2" id="KW-0728">SH3 domain</keyword>
<sequence>MTAAATLFQRNKRIYIQEEDKLESILSDDTFQQKFQQWLDSTIAQLDVQFELCEQQLSELQQSVAVETGTYWCSKTIIEHCNLHMSEKRLIVAGSDVENPASLPDLVNLISCLQQLKIQAFITPKQRRFIEQCEAELKNVVFESRELLFITNALQTKLRDDGNTRGVFGDLTNFQNAIEDLSPDIDQCEQLLEASIANGEMGLAEDISRRQLEIYERILTLITDQYPIITNYYTESRDSDRRRRWAIFRMADKDITAVIEGKYRQIEACEEDLLKIKEQIENYNNDDSHQKKRYESDCSLSDDYLQKNKEKQQSVWNRIFELYEEMRKCQQELTTLGRQRRKEIDRRLQMEEHEAGRRSGHQAFIKAAADHAQKLQAMINNALAAKDLATALNNFVLDGCDSITGKYDKQQNALSEMLRLVQQHHFKRFSDYYIVASRYLYRKERRLEQIEKEIENNEMKKEILTDALDTNAKRYAEINNDLLLKRRGVSQEVLYIRHKLEKAEKAIEPTLRSLQFAGVEYVHPRDIVEKINLNRCSTILDYREFMNPSISFNEKIQKEELKTLLHLRSTLEAEKSERESQQQLRLPVIPPSQQSALQRRVNALLEKRSKDEVRMPTLTNTTNTNTNITNTTSDDVTRSIGGMYAKPISVGAPSTQTNTTAANNMHMHMNNNNNTMAATTTAAASTATATATTMGEMKADTTGAAMNGNVGINASLRPPTSQQQQRMEGSTMRALYSYKARAPDELTFEKGDLIVCVCRAQEEGWFKGVCNQRTGLFPINYVVLCEDDV</sequence>
<dbReference type="GeneID" id="39987187"/>
<name>A0A1X0NR57_9TRYP</name>
<evidence type="ECO:0000313" key="6">
    <source>
        <dbReference type="Proteomes" id="UP000192257"/>
    </source>
</evidence>
<dbReference type="SMART" id="SM00326">
    <property type="entry name" value="SH3"/>
    <property type="match status" value="1"/>
</dbReference>
<keyword evidence="5" id="KW-0966">Cell projection</keyword>
<dbReference type="SUPFAM" id="SSF50044">
    <property type="entry name" value="SH3-domain"/>
    <property type="match status" value="1"/>
</dbReference>
<dbReference type="RefSeq" id="XP_028881262.1">
    <property type="nucleotide sequence ID" value="XM_029027407.1"/>
</dbReference>
<evidence type="ECO:0000256" key="3">
    <source>
        <dbReference type="SAM" id="Coils"/>
    </source>
</evidence>
<dbReference type="InterPro" id="IPR001452">
    <property type="entry name" value="SH3_domain"/>
</dbReference>
<dbReference type="OrthoDB" id="5971719at2759"/>
<dbReference type="STRING" id="67003.A0A1X0NR57"/>
<evidence type="ECO:0000256" key="2">
    <source>
        <dbReference type="PROSITE-ProRule" id="PRU00192"/>
    </source>
</evidence>
<dbReference type="Pfam" id="PF05149">
    <property type="entry name" value="Flagellar_rod"/>
    <property type="match status" value="1"/>
</dbReference>
<dbReference type="Proteomes" id="UP000192257">
    <property type="component" value="Unassembled WGS sequence"/>
</dbReference>
<dbReference type="PANTHER" id="PTHR34732">
    <property type="entry name" value="69 KDA PARAFLAGELLAR ROD PROTEIN-RELATED"/>
    <property type="match status" value="1"/>
</dbReference>
<dbReference type="EMBL" id="NBCO01000023">
    <property type="protein sequence ID" value="ORC87196.1"/>
    <property type="molecule type" value="Genomic_DNA"/>
</dbReference>
<dbReference type="VEuPathDB" id="TriTrypDB:TM35_000231670"/>
<feature type="domain" description="SH3" evidence="4">
    <location>
        <begin position="727"/>
        <end position="787"/>
    </location>
</feature>
<dbReference type="GO" id="GO:0031514">
    <property type="term" value="C:motile cilium"/>
    <property type="evidence" value="ECO:0007669"/>
    <property type="project" value="InterPro"/>
</dbReference>
<accession>A0A1X0NR57</accession>